<proteinExistence type="predicted"/>
<keyword evidence="2" id="KW-1185">Reference proteome</keyword>
<organism evidence="1 2">
    <name type="scientific">Hondaea fermentalgiana</name>
    <dbReference type="NCBI Taxonomy" id="2315210"/>
    <lineage>
        <taxon>Eukaryota</taxon>
        <taxon>Sar</taxon>
        <taxon>Stramenopiles</taxon>
        <taxon>Bigyra</taxon>
        <taxon>Labyrinthulomycetes</taxon>
        <taxon>Thraustochytrida</taxon>
        <taxon>Thraustochytriidae</taxon>
        <taxon>Hondaea</taxon>
    </lineage>
</organism>
<dbReference type="InParanoid" id="A0A2R5GBG9"/>
<protein>
    <submittedName>
        <fullName evidence="1">U6 snRNA-associated Sm-like protein LSm1</fullName>
    </submittedName>
</protein>
<dbReference type="Gene3D" id="2.30.30.100">
    <property type="match status" value="1"/>
</dbReference>
<gene>
    <name evidence="1" type="ORF">FCC1311_045592</name>
</gene>
<dbReference type="EMBL" id="BEYU01000040">
    <property type="protein sequence ID" value="GBG28336.1"/>
    <property type="molecule type" value="Genomic_DNA"/>
</dbReference>
<sequence>MVHLLARLLDAANIVLEDAYDYAFAGTSVFKEPCNEVIIVRSDNIVLVGQVDQDKEASSKLKEVDRATYEKEINEKLEKESDFVPLTDPEIWDFNEPA</sequence>
<accession>A0A2R5GBG9</accession>
<evidence type="ECO:0000313" key="1">
    <source>
        <dbReference type="EMBL" id="GBG28336.1"/>
    </source>
</evidence>
<dbReference type="AlphaFoldDB" id="A0A2R5GBG9"/>
<evidence type="ECO:0000313" key="2">
    <source>
        <dbReference type="Proteomes" id="UP000241890"/>
    </source>
</evidence>
<name>A0A2R5GBG9_9STRA</name>
<reference evidence="1 2" key="1">
    <citation type="submission" date="2017-12" db="EMBL/GenBank/DDBJ databases">
        <title>Sequencing, de novo assembly and annotation of complete genome of a new Thraustochytrid species, strain FCC1311.</title>
        <authorList>
            <person name="Sedici K."/>
            <person name="Godart F."/>
            <person name="Aiese Cigliano R."/>
            <person name="Sanseverino W."/>
            <person name="Barakat M."/>
            <person name="Ortet P."/>
            <person name="Marechal E."/>
            <person name="Cagnac O."/>
            <person name="Amato A."/>
        </authorList>
    </citation>
    <scope>NUCLEOTIDE SEQUENCE [LARGE SCALE GENOMIC DNA]</scope>
</reference>
<dbReference type="OrthoDB" id="10263346at2759"/>
<comment type="caution">
    <text evidence="1">The sequence shown here is derived from an EMBL/GenBank/DDBJ whole genome shotgun (WGS) entry which is preliminary data.</text>
</comment>
<dbReference type="Proteomes" id="UP000241890">
    <property type="component" value="Unassembled WGS sequence"/>
</dbReference>